<dbReference type="PROSITE" id="PS51925">
    <property type="entry name" value="SWIB_MDM2"/>
    <property type="match status" value="1"/>
</dbReference>
<dbReference type="PANTHER" id="PTHR13844">
    <property type="entry name" value="SWI/SNF-RELATED MATRIX-ASSOCIATED ACTIN-DEPENDENT REGULATOR OF CHROMATIN SUBFAMILY D"/>
    <property type="match status" value="1"/>
</dbReference>
<dbReference type="InterPro" id="IPR014876">
    <property type="entry name" value="DEK_C"/>
</dbReference>
<dbReference type="CDD" id="cd10567">
    <property type="entry name" value="SWIB-MDM2_like"/>
    <property type="match status" value="1"/>
</dbReference>
<feature type="region of interest" description="Disordered" evidence="1">
    <location>
        <begin position="70"/>
        <end position="186"/>
    </location>
</feature>
<dbReference type="OrthoDB" id="10251073at2759"/>
<reference evidence="4 5" key="1">
    <citation type="submission" date="2014-04" db="EMBL/GenBank/DDBJ databases">
        <authorList>
            <consortium name="DOE Joint Genome Institute"/>
            <person name="Kuo A."/>
            <person name="Tarkka M."/>
            <person name="Buscot F."/>
            <person name="Kohler A."/>
            <person name="Nagy L.G."/>
            <person name="Floudas D."/>
            <person name="Copeland A."/>
            <person name="Barry K.W."/>
            <person name="Cichocki N."/>
            <person name="Veneault-Fourrey C."/>
            <person name="LaButti K."/>
            <person name="Lindquist E.A."/>
            <person name="Lipzen A."/>
            <person name="Lundell T."/>
            <person name="Morin E."/>
            <person name="Murat C."/>
            <person name="Sun H."/>
            <person name="Tunlid A."/>
            <person name="Henrissat B."/>
            <person name="Grigoriev I.V."/>
            <person name="Hibbett D.S."/>
            <person name="Martin F."/>
            <person name="Nordberg H.P."/>
            <person name="Cantor M.N."/>
            <person name="Hua S.X."/>
        </authorList>
    </citation>
    <scope>NUCLEOTIDE SEQUENCE [LARGE SCALE GENOMIC DNA]</scope>
    <source>
        <strain evidence="4 5">F 1598</strain>
    </source>
</reference>
<protein>
    <submittedName>
        <fullName evidence="4">Uncharacterized protein</fullName>
    </submittedName>
</protein>
<dbReference type="EMBL" id="KN832999">
    <property type="protein sequence ID" value="KIM81405.1"/>
    <property type="molecule type" value="Genomic_DNA"/>
</dbReference>
<evidence type="ECO:0000313" key="4">
    <source>
        <dbReference type="EMBL" id="KIM81405.1"/>
    </source>
</evidence>
<sequence length="267" mass="29307">MSFDISALEPQIRAILSAPGTDLATISAKSVRRKLLEVEPSLTAEFLKEHKEEVDAVIGRVFEVVSAEAGGVEAAPEPRRERENGTVKEEVEEYREEEDEAPSRPSKKPKKAGKKELSDAELARQLSNQINGRARRSGTANGSSTKKKRALKSADFIDSDSDDDGDSSSKRKRKSGGRKSGGGAKGGFAKEYWLSEPLAAVLGAPQLSRPQVVKHLWEYIKGNNLQNPSNKREIMCDDGLRGVFGCDKIDMFKMNKVLGMHLHENGE</sequence>
<dbReference type="SMART" id="SM00151">
    <property type="entry name" value="SWIB"/>
    <property type="match status" value="1"/>
</dbReference>
<evidence type="ECO:0000313" key="5">
    <source>
        <dbReference type="Proteomes" id="UP000054166"/>
    </source>
</evidence>
<feature type="domain" description="DM2" evidence="2">
    <location>
        <begin position="187"/>
        <end position="264"/>
    </location>
</feature>
<dbReference type="STRING" id="765440.A0A0C3F9R6"/>
<feature type="compositionally biased region" description="Basic and acidic residues" evidence="1">
    <location>
        <begin position="76"/>
        <end position="89"/>
    </location>
</feature>
<dbReference type="Gene3D" id="1.10.245.10">
    <property type="entry name" value="SWIB/MDM2 domain"/>
    <property type="match status" value="1"/>
</dbReference>
<dbReference type="InterPro" id="IPR003121">
    <property type="entry name" value="SWIB_MDM2_domain"/>
</dbReference>
<name>A0A0C3F9R6_PILCF</name>
<keyword evidence="5" id="KW-1185">Reference proteome</keyword>
<gene>
    <name evidence="4" type="ORF">PILCRDRAFT_71985</name>
</gene>
<dbReference type="Proteomes" id="UP000054166">
    <property type="component" value="Unassembled WGS sequence"/>
</dbReference>
<dbReference type="InParanoid" id="A0A0C3F9R6"/>
<accession>A0A0C3F9R6</accession>
<organism evidence="4 5">
    <name type="scientific">Piloderma croceum (strain F 1598)</name>
    <dbReference type="NCBI Taxonomy" id="765440"/>
    <lineage>
        <taxon>Eukaryota</taxon>
        <taxon>Fungi</taxon>
        <taxon>Dikarya</taxon>
        <taxon>Basidiomycota</taxon>
        <taxon>Agaricomycotina</taxon>
        <taxon>Agaricomycetes</taxon>
        <taxon>Agaricomycetidae</taxon>
        <taxon>Atheliales</taxon>
        <taxon>Atheliaceae</taxon>
        <taxon>Piloderma</taxon>
    </lineage>
</organism>
<proteinExistence type="predicted"/>
<feature type="domain" description="DEK-C" evidence="3">
    <location>
        <begin position="2"/>
        <end position="63"/>
    </location>
</feature>
<dbReference type="HOGENOM" id="CLU_046065_1_1_1"/>
<evidence type="ECO:0000259" key="2">
    <source>
        <dbReference type="PROSITE" id="PS51925"/>
    </source>
</evidence>
<dbReference type="AlphaFoldDB" id="A0A0C3F9R6"/>
<dbReference type="InterPro" id="IPR036885">
    <property type="entry name" value="SWIB_MDM2_dom_sf"/>
</dbReference>
<dbReference type="InterPro" id="IPR019835">
    <property type="entry name" value="SWIB_domain"/>
</dbReference>
<reference evidence="5" key="2">
    <citation type="submission" date="2015-01" db="EMBL/GenBank/DDBJ databases">
        <title>Evolutionary Origins and Diversification of the Mycorrhizal Mutualists.</title>
        <authorList>
            <consortium name="DOE Joint Genome Institute"/>
            <consortium name="Mycorrhizal Genomics Consortium"/>
            <person name="Kohler A."/>
            <person name="Kuo A."/>
            <person name="Nagy L.G."/>
            <person name="Floudas D."/>
            <person name="Copeland A."/>
            <person name="Barry K.W."/>
            <person name="Cichocki N."/>
            <person name="Veneault-Fourrey C."/>
            <person name="LaButti K."/>
            <person name="Lindquist E.A."/>
            <person name="Lipzen A."/>
            <person name="Lundell T."/>
            <person name="Morin E."/>
            <person name="Murat C."/>
            <person name="Riley R."/>
            <person name="Ohm R."/>
            <person name="Sun H."/>
            <person name="Tunlid A."/>
            <person name="Henrissat B."/>
            <person name="Grigoriev I.V."/>
            <person name="Hibbett D.S."/>
            <person name="Martin F."/>
        </authorList>
    </citation>
    <scope>NUCLEOTIDE SEQUENCE [LARGE SCALE GENOMIC DNA]</scope>
    <source>
        <strain evidence="5">F 1598</strain>
    </source>
</reference>
<dbReference type="SUPFAM" id="SSF47592">
    <property type="entry name" value="SWIB/MDM2 domain"/>
    <property type="match status" value="1"/>
</dbReference>
<evidence type="ECO:0000256" key="1">
    <source>
        <dbReference type="SAM" id="MobiDB-lite"/>
    </source>
</evidence>
<dbReference type="Pfam" id="PF02201">
    <property type="entry name" value="SWIB"/>
    <property type="match status" value="1"/>
</dbReference>
<evidence type="ECO:0000259" key="3">
    <source>
        <dbReference type="PROSITE" id="PS51998"/>
    </source>
</evidence>
<dbReference type="PROSITE" id="PS51998">
    <property type="entry name" value="DEK_C"/>
    <property type="match status" value="1"/>
</dbReference>
<feature type="compositionally biased region" description="Acidic residues" evidence="1">
    <location>
        <begin position="90"/>
        <end position="100"/>
    </location>
</feature>
<feature type="compositionally biased region" description="Acidic residues" evidence="1">
    <location>
        <begin position="157"/>
        <end position="166"/>
    </location>
</feature>